<evidence type="ECO:0000256" key="6">
    <source>
        <dbReference type="ARBA" id="ARBA00023004"/>
    </source>
</evidence>
<evidence type="ECO:0000256" key="7">
    <source>
        <dbReference type="ARBA" id="ARBA00023033"/>
    </source>
</evidence>
<accession>A0A6A6GEB0</accession>
<dbReference type="GO" id="GO:0005506">
    <property type="term" value="F:iron ion binding"/>
    <property type="evidence" value="ECO:0007669"/>
    <property type="project" value="InterPro"/>
</dbReference>
<comment type="cofactor">
    <cofactor evidence="1 8">
        <name>heme</name>
        <dbReference type="ChEBI" id="CHEBI:30413"/>
    </cofactor>
</comment>
<keyword evidence="10" id="KW-1133">Transmembrane helix</keyword>
<evidence type="ECO:0000256" key="2">
    <source>
        <dbReference type="ARBA" id="ARBA00010617"/>
    </source>
</evidence>
<evidence type="ECO:0000313" key="12">
    <source>
        <dbReference type="Proteomes" id="UP000799538"/>
    </source>
</evidence>
<sequence>MASIAQPYSDIKEHLRVLVILLSTAIVLLLVSSLKARKKSPLPLVNGNSWTDPLGIEAKKRFMTSARSIIAGQLEKAPGKPFRVVSDVGELVVLPPDFAPEIRNHKDFSFTMAAYKWFYAHLPGMEGFREGTAESQIMKLVARHQLTHQLTVVTAPVAEESARALRDIFGCDEGWRELSVRSACLRVIARVSSRIFLGQELCRNPDWLRVTSTYSVLAFKAVVALRFWPAPLRNVVHWVLPACKAARDLVQEARDLVNPLLLERNQERRAQAKGESVLYRNDAIDWLEELATDKNLNYDPAASQLYLSTAALHSSTDFFAQLLLDLAERPSLAEELRQEAAKVVSTEGWSKGSLFDLKLMDSVMKESQRLKPISLASMRRYTTADVKMSSGDIIPKGSLTVVSAYRHWDEKTYERPDEFDGHRFLKMRSQAGKQHQAHLVSATQDHFGFGYGLHACPGRFFAAEEVKIVLAQMLLQYEIRLVEGSDSRPVTAGLNMYANPSSKISVRYRGSSF</sequence>
<dbReference type="CDD" id="cd11041">
    <property type="entry name" value="CYP503A1-like"/>
    <property type="match status" value="1"/>
</dbReference>
<reference evidence="12" key="1">
    <citation type="journal article" date="2020" name="Stud. Mycol.">
        <title>101 Dothideomycetes genomes: A test case for predicting lifestyles and emergence of pathogens.</title>
        <authorList>
            <person name="Haridas S."/>
            <person name="Albert R."/>
            <person name="Binder M."/>
            <person name="Bloem J."/>
            <person name="LaButti K."/>
            <person name="Salamov A."/>
            <person name="Andreopoulos B."/>
            <person name="Baker S."/>
            <person name="Barry K."/>
            <person name="Bills G."/>
            <person name="Bluhm B."/>
            <person name="Cannon C."/>
            <person name="Castanera R."/>
            <person name="Culley D."/>
            <person name="Daum C."/>
            <person name="Ezra D."/>
            <person name="Gonzalez J."/>
            <person name="Henrissat B."/>
            <person name="Kuo A."/>
            <person name="Liang C."/>
            <person name="Lipzen A."/>
            <person name="Lutzoni F."/>
            <person name="Magnuson J."/>
            <person name="Mondo S."/>
            <person name="Nolan M."/>
            <person name="Ohm R."/>
            <person name="Pangilinan J."/>
            <person name="Park H.-J."/>
            <person name="Ramirez L."/>
            <person name="Alfaro M."/>
            <person name="Sun H."/>
            <person name="Tritt A."/>
            <person name="Yoshinaga Y."/>
            <person name="Zwiers L.-H."/>
            <person name="Turgeon B."/>
            <person name="Goodwin S."/>
            <person name="Spatafora J."/>
            <person name="Crous P."/>
            <person name="Grigoriev I."/>
        </authorList>
    </citation>
    <scope>NUCLEOTIDE SEQUENCE [LARGE SCALE GENOMIC DNA]</scope>
    <source>
        <strain evidence="12">CECT 20119</strain>
    </source>
</reference>
<dbReference type="OrthoDB" id="1844152at2759"/>
<proteinExistence type="inferred from homology"/>
<dbReference type="InterPro" id="IPR001128">
    <property type="entry name" value="Cyt_P450"/>
</dbReference>
<dbReference type="GO" id="GO:0020037">
    <property type="term" value="F:heme binding"/>
    <property type="evidence" value="ECO:0007669"/>
    <property type="project" value="InterPro"/>
</dbReference>
<dbReference type="SUPFAM" id="SSF48264">
    <property type="entry name" value="Cytochrome P450"/>
    <property type="match status" value="1"/>
</dbReference>
<evidence type="ECO:0000256" key="10">
    <source>
        <dbReference type="SAM" id="Phobius"/>
    </source>
</evidence>
<gene>
    <name evidence="11" type="ORF">BDZ85DRAFT_236351</name>
</gene>
<organism evidence="11 12">
    <name type="scientific">Elsinoe ampelina</name>
    <dbReference type="NCBI Taxonomy" id="302913"/>
    <lineage>
        <taxon>Eukaryota</taxon>
        <taxon>Fungi</taxon>
        <taxon>Dikarya</taxon>
        <taxon>Ascomycota</taxon>
        <taxon>Pezizomycotina</taxon>
        <taxon>Dothideomycetes</taxon>
        <taxon>Dothideomycetidae</taxon>
        <taxon>Myriangiales</taxon>
        <taxon>Elsinoaceae</taxon>
        <taxon>Elsinoe</taxon>
    </lineage>
</organism>
<comment type="similarity">
    <text evidence="2 9">Belongs to the cytochrome P450 family.</text>
</comment>
<feature type="binding site" description="axial binding residue" evidence="8">
    <location>
        <position position="456"/>
    </location>
    <ligand>
        <name>heme</name>
        <dbReference type="ChEBI" id="CHEBI:30413"/>
    </ligand>
    <ligandPart>
        <name>Fe</name>
        <dbReference type="ChEBI" id="CHEBI:18248"/>
    </ligandPart>
</feature>
<dbReference type="PANTHER" id="PTHR46206:SF2">
    <property type="entry name" value="CYTOCHROME P450 MONOOXYGENASE AUSG-RELATED"/>
    <property type="match status" value="1"/>
</dbReference>
<dbReference type="InterPro" id="IPR002403">
    <property type="entry name" value="Cyt_P450_E_grp-IV"/>
</dbReference>
<evidence type="ECO:0000256" key="4">
    <source>
        <dbReference type="ARBA" id="ARBA00022723"/>
    </source>
</evidence>
<protein>
    <submittedName>
        <fullName evidence="11">P450 monooxygenase</fullName>
    </submittedName>
</protein>
<evidence type="ECO:0000256" key="3">
    <source>
        <dbReference type="ARBA" id="ARBA00022617"/>
    </source>
</evidence>
<dbReference type="Proteomes" id="UP000799538">
    <property type="component" value="Unassembled WGS sequence"/>
</dbReference>
<keyword evidence="10" id="KW-0812">Transmembrane</keyword>
<dbReference type="InterPro" id="IPR036396">
    <property type="entry name" value="Cyt_P450_sf"/>
</dbReference>
<dbReference type="InterPro" id="IPR017972">
    <property type="entry name" value="Cyt_P450_CS"/>
</dbReference>
<keyword evidence="5 9" id="KW-0560">Oxidoreductase</keyword>
<keyword evidence="4 8" id="KW-0479">Metal-binding</keyword>
<evidence type="ECO:0000256" key="9">
    <source>
        <dbReference type="RuleBase" id="RU000461"/>
    </source>
</evidence>
<dbReference type="Pfam" id="PF00067">
    <property type="entry name" value="p450"/>
    <property type="match status" value="1"/>
</dbReference>
<dbReference type="Gene3D" id="1.10.630.10">
    <property type="entry name" value="Cytochrome P450"/>
    <property type="match status" value="1"/>
</dbReference>
<dbReference type="PRINTS" id="PR00465">
    <property type="entry name" value="EP450IV"/>
</dbReference>
<dbReference type="EMBL" id="ML992506">
    <property type="protein sequence ID" value="KAF2223853.1"/>
    <property type="molecule type" value="Genomic_DNA"/>
</dbReference>
<evidence type="ECO:0000256" key="8">
    <source>
        <dbReference type="PIRSR" id="PIRSR602403-1"/>
    </source>
</evidence>
<dbReference type="PROSITE" id="PS00086">
    <property type="entry name" value="CYTOCHROME_P450"/>
    <property type="match status" value="1"/>
</dbReference>
<keyword evidence="10" id="KW-0472">Membrane</keyword>
<dbReference type="GO" id="GO:0004497">
    <property type="term" value="F:monooxygenase activity"/>
    <property type="evidence" value="ECO:0007669"/>
    <property type="project" value="UniProtKB-KW"/>
</dbReference>
<dbReference type="PANTHER" id="PTHR46206">
    <property type="entry name" value="CYTOCHROME P450"/>
    <property type="match status" value="1"/>
</dbReference>
<feature type="transmembrane region" description="Helical" evidence="10">
    <location>
        <begin position="15"/>
        <end position="34"/>
    </location>
</feature>
<keyword evidence="12" id="KW-1185">Reference proteome</keyword>
<evidence type="ECO:0000256" key="1">
    <source>
        <dbReference type="ARBA" id="ARBA00001971"/>
    </source>
</evidence>
<dbReference type="AlphaFoldDB" id="A0A6A6GEB0"/>
<keyword evidence="6 8" id="KW-0408">Iron</keyword>
<keyword evidence="3 8" id="KW-0349">Heme</keyword>
<evidence type="ECO:0000256" key="5">
    <source>
        <dbReference type="ARBA" id="ARBA00023002"/>
    </source>
</evidence>
<dbReference type="GO" id="GO:0016705">
    <property type="term" value="F:oxidoreductase activity, acting on paired donors, with incorporation or reduction of molecular oxygen"/>
    <property type="evidence" value="ECO:0007669"/>
    <property type="project" value="InterPro"/>
</dbReference>
<name>A0A6A6GEB0_9PEZI</name>
<keyword evidence="7 9" id="KW-0503">Monooxygenase</keyword>
<evidence type="ECO:0000313" key="11">
    <source>
        <dbReference type="EMBL" id="KAF2223853.1"/>
    </source>
</evidence>